<dbReference type="AlphaFoldDB" id="A0A0K2ULU4"/>
<reference evidence="1" key="1">
    <citation type="submission" date="2014-05" db="EMBL/GenBank/DDBJ databases">
        <authorList>
            <person name="Chronopoulou M."/>
        </authorList>
    </citation>
    <scope>NUCLEOTIDE SEQUENCE</scope>
    <source>
        <tissue evidence="1">Whole organism</tissue>
    </source>
</reference>
<proteinExistence type="predicted"/>
<name>A0A0K2ULU4_LEPSM</name>
<sequence>MGKVRHFSRIILLLSSLIYPLKKLIAEI</sequence>
<evidence type="ECO:0000313" key="1">
    <source>
        <dbReference type="EMBL" id="CDW39248.1"/>
    </source>
</evidence>
<organism evidence="1">
    <name type="scientific">Lepeophtheirus salmonis</name>
    <name type="common">Salmon louse</name>
    <name type="synonym">Caligus salmonis</name>
    <dbReference type="NCBI Taxonomy" id="72036"/>
    <lineage>
        <taxon>Eukaryota</taxon>
        <taxon>Metazoa</taxon>
        <taxon>Ecdysozoa</taxon>
        <taxon>Arthropoda</taxon>
        <taxon>Crustacea</taxon>
        <taxon>Multicrustacea</taxon>
        <taxon>Hexanauplia</taxon>
        <taxon>Copepoda</taxon>
        <taxon>Siphonostomatoida</taxon>
        <taxon>Caligidae</taxon>
        <taxon>Lepeophtheirus</taxon>
    </lineage>
</organism>
<accession>A0A0K2ULU4</accession>
<dbReference type="EMBL" id="HACA01021887">
    <property type="protein sequence ID" value="CDW39248.1"/>
    <property type="molecule type" value="Transcribed_RNA"/>
</dbReference>
<protein>
    <submittedName>
        <fullName evidence="1">Uncharacterized protein</fullName>
    </submittedName>
</protein>